<evidence type="ECO:0000256" key="6">
    <source>
        <dbReference type="SAM" id="Phobius"/>
    </source>
</evidence>
<keyword evidence="4 6" id="KW-0472">Membrane</keyword>
<evidence type="ECO:0000313" key="7">
    <source>
        <dbReference type="EMBL" id="OXG19240.1"/>
    </source>
</evidence>
<evidence type="ECO:0000256" key="2">
    <source>
        <dbReference type="ARBA" id="ARBA00022692"/>
    </source>
</evidence>
<dbReference type="EMBL" id="AMKT01000050">
    <property type="protein sequence ID" value="OXG19240.1"/>
    <property type="molecule type" value="Genomic_DNA"/>
</dbReference>
<evidence type="ECO:0000313" key="8">
    <source>
        <dbReference type="Proteomes" id="UP000199727"/>
    </source>
</evidence>
<dbReference type="PANTHER" id="PTHR21576">
    <property type="entry name" value="UNCHARACTERIZED NODULIN-LIKE PROTEIN"/>
    <property type="match status" value="1"/>
</dbReference>
<dbReference type="GO" id="GO:0022857">
    <property type="term" value="F:transmembrane transporter activity"/>
    <property type="evidence" value="ECO:0007669"/>
    <property type="project" value="InterPro"/>
</dbReference>
<dbReference type="Proteomes" id="UP000199727">
    <property type="component" value="Unassembled WGS sequence"/>
</dbReference>
<feature type="transmembrane region" description="Helical" evidence="6">
    <location>
        <begin position="587"/>
        <end position="608"/>
    </location>
</feature>
<dbReference type="Pfam" id="PF07690">
    <property type="entry name" value="MFS_1"/>
    <property type="match status" value="1"/>
</dbReference>
<comment type="subcellular location">
    <subcellularLocation>
        <location evidence="1">Membrane</location>
        <topology evidence="1">Multi-pass membrane protein</topology>
    </subcellularLocation>
</comment>
<proteinExistence type="predicted"/>
<evidence type="ECO:0008006" key="9">
    <source>
        <dbReference type="Google" id="ProtNLM"/>
    </source>
</evidence>
<reference evidence="7 8" key="1">
    <citation type="submission" date="2017-06" db="EMBL/GenBank/DDBJ databases">
        <title>Global population genomics of the pathogenic fungus Cryptococcus neoformans var. grubii.</title>
        <authorList>
            <person name="Cuomo C."/>
            <person name="Litvintseva A."/>
            <person name="Chen Y."/>
            <person name="Young S."/>
            <person name="Zeng Q."/>
            <person name="Chapman S."/>
            <person name="Gujja S."/>
            <person name="Saif S."/>
            <person name="Birren B."/>
        </authorList>
    </citation>
    <scope>NUCLEOTIDE SEQUENCE [LARGE SCALE GENOMIC DNA]</scope>
    <source>
        <strain evidence="7 8">Tu259-1</strain>
    </source>
</reference>
<feature type="transmembrane region" description="Helical" evidence="6">
    <location>
        <begin position="513"/>
        <end position="535"/>
    </location>
</feature>
<dbReference type="SUPFAM" id="SSF103473">
    <property type="entry name" value="MFS general substrate transporter"/>
    <property type="match status" value="1"/>
</dbReference>
<feature type="transmembrane region" description="Helical" evidence="6">
    <location>
        <begin position="478"/>
        <end position="501"/>
    </location>
</feature>
<evidence type="ECO:0000256" key="1">
    <source>
        <dbReference type="ARBA" id="ARBA00004141"/>
    </source>
</evidence>
<feature type="transmembrane region" description="Helical" evidence="6">
    <location>
        <begin position="126"/>
        <end position="145"/>
    </location>
</feature>
<name>A0A854QC79_CRYNE</name>
<feature type="transmembrane region" description="Helical" evidence="6">
    <location>
        <begin position="89"/>
        <end position="114"/>
    </location>
</feature>
<organism evidence="7 8">
    <name type="scientific">Cryptococcus neoformans Tu259-1</name>
    <dbReference type="NCBI Taxonomy" id="1230072"/>
    <lineage>
        <taxon>Eukaryota</taxon>
        <taxon>Fungi</taxon>
        <taxon>Dikarya</taxon>
        <taxon>Basidiomycota</taxon>
        <taxon>Agaricomycotina</taxon>
        <taxon>Tremellomycetes</taxon>
        <taxon>Tremellales</taxon>
        <taxon>Cryptococcaceae</taxon>
        <taxon>Cryptococcus</taxon>
        <taxon>Cryptococcus neoformans species complex</taxon>
    </lineage>
</organism>
<protein>
    <recommendedName>
        <fullName evidence="9">Nodulin-like domain-containing protein</fullName>
    </recommendedName>
</protein>
<dbReference type="AlphaFoldDB" id="A0A854QC79"/>
<sequence>MEIPSTIARQSSRTRLIPESQHGPSRLSKEITPGARAMSLERLIPFRHEWSAVDTRRAGVFVTSVIVGLASGSNYGYSAYAPQLANQLLISATMINLIGLAGNFGMYASGPVWGKIVDSKGQKIPLLAGGLCCLLGYGITYAFYIRIIPLRSPSSNDPSHLSLSLLLFAMFLTGCGGSAGLTSGVNAVAKSFPDSTRASATGAVLAGFGLSAFLFSALGHLFWPGDSGGLLALLAIGTGGPMLFAAFIVRAIPPEGGKDLCPPLYERVEQNEDGDEMGVEVVVGDYGSPTLSRSSSFELSRSVEFSRSRSPAARGRHINPDSDHPQPHAHFGALPPSQNATHKPLRSRSSSLSSLSPTLLTRPPIDLLKAIDFWLLFIILALLSGIGLMYINNAGTVVLALAREGKRVYDEGKIGGWQAKQVGLVSIWNCAGRVLGGVYSDFCKTRFQVRRIWALPLVACLFILSQLSALSITHVRSLWIVSSLLGLAYGALFNVMPMLVLEWFGMRHFSQNWGWTAVAPIIGSNTFNVLFGSVYDAHTVGRIGSFDPEEADVSGVMGMMDFIKRGGVTPPDDGSHDCLVGEECYGLAFKLSFLGCILALGLSVLAGVRREKMSNERRSAILASRTGSEEV</sequence>
<dbReference type="GO" id="GO:0000329">
    <property type="term" value="C:fungal-type vacuole membrane"/>
    <property type="evidence" value="ECO:0007669"/>
    <property type="project" value="TreeGrafter"/>
</dbReference>
<comment type="caution">
    <text evidence="7">The sequence shown here is derived from an EMBL/GenBank/DDBJ whole genome shotgun (WGS) entry which is preliminary data.</text>
</comment>
<gene>
    <name evidence="7" type="ORF">C361_04179</name>
</gene>
<accession>A0A854QC79</accession>
<dbReference type="PANTHER" id="PTHR21576:SF160">
    <property type="entry name" value="NODULIN-LIKE DOMAIN-CONTAINING PROTEIN"/>
    <property type="match status" value="1"/>
</dbReference>
<dbReference type="OrthoDB" id="410267at2759"/>
<keyword evidence="3 6" id="KW-1133">Transmembrane helix</keyword>
<dbReference type="InterPro" id="IPR036259">
    <property type="entry name" value="MFS_trans_sf"/>
</dbReference>
<feature type="transmembrane region" description="Helical" evidence="6">
    <location>
        <begin position="165"/>
        <end position="188"/>
    </location>
</feature>
<dbReference type="Gene3D" id="1.20.1250.20">
    <property type="entry name" value="MFS general substrate transporter like domains"/>
    <property type="match status" value="1"/>
</dbReference>
<feature type="region of interest" description="Disordered" evidence="5">
    <location>
        <begin position="308"/>
        <end position="355"/>
    </location>
</feature>
<feature type="transmembrane region" description="Helical" evidence="6">
    <location>
        <begin position="200"/>
        <end position="223"/>
    </location>
</feature>
<evidence type="ECO:0000256" key="3">
    <source>
        <dbReference type="ARBA" id="ARBA00022989"/>
    </source>
</evidence>
<feature type="transmembrane region" description="Helical" evidence="6">
    <location>
        <begin position="373"/>
        <end position="402"/>
    </location>
</feature>
<keyword evidence="2 6" id="KW-0812">Transmembrane</keyword>
<evidence type="ECO:0000256" key="5">
    <source>
        <dbReference type="SAM" id="MobiDB-lite"/>
    </source>
</evidence>
<feature type="transmembrane region" description="Helical" evidence="6">
    <location>
        <begin position="452"/>
        <end position="472"/>
    </location>
</feature>
<feature type="region of interest" description="Disordered" evidence="5">
    <location>
        <begin position="1"/>
        <end position="31"/>
    </location>
</feature>
<dbReference type="InterPro" id="IPR011701">
    <property type="entry name" value="MFS"/>
</dbReference>
<evidence type="ECO:0000256" key="4">
    <source>
        <dbReference type="ARBA" id="ARBA00023136"/>
    </source>
</evidence>
<feature type="transmembrane region" description="Helical" evidence="6">
    <location>
        <begin position="229"/>
        <end position="249"/>
    </location>
</feature>